<feature type="disulfide bond" evidence="21">
    <location>
        <begin position="490"/>
        <end position="523"/>
    </location>
</feature>
<dbReference type="SMART" id="SM01242">
    <property type="entry name" value="Integrin_B_tail"/>
    <property type="match status" value="1"/>
</dbReference>
<feature type="disulfide bond" evidence="21">
    <location>
        <begin position="575"/>
        <end position="585"/>
    </location>
</feature>
<comment type="subcellular location">
    <subcellularLocation>
        <location evidence="1">Cell junction</location>
        <location evidence="1">Focal adhesion</location>
    </subcellularLocation>
    <subcellularLocation>
        <location evidence="2 22">Cell membrane</location>
        <topology evidence="2 22">Single-pass type I membrane protein</topology>
    </subcellularLocation>
</comment>
<dbReference type="Proteomes" id="UP000314986">
    <property type="component" value="Unassembled WGS sequence"/>
</dbReference>
<dbReference type="Pfam" id="PF23105">
    <property type="entry name" value="EGF_integrin"/>
    <property type="match status" value="1"/>
</dbReference>
<evidence type="ECO:0000256" key="13">
    <source>
        <dbReference type="ARBA" id="ARBA00022949"/>
    </source>
</evidence>
<keyword evidence="6 22" id="KW-0812">Transmembrane</keyword>
<dbReference type="Pfam" id="PF17205">
    <property type="entry name" value="PSI_integrin"/>
    <property type="match status" value="1"/>
</dbReference>
<feature type="disulfide bond" evidence="21">
    <location>
        <begin position="488"/>
        <end position="493"/>
    </location>
</feature>
<evidence type="ECO:0000259" key="28">
    <source>
        <dbReference type="SMART" id="SM01242"/>
    </source>
</evidence>
<dbReference type="Ensembl" id="ENSCMIT00000013248.1">
    <property type="protein sequence ID" value="ENSCMIP00000012956.1"/>
    <property type="gene ID" value="ENSCMIG00000006275.1"/>
</dbReference>
<dbReference type="Pfam" id="PF00362">
    <property type="entry name" value="Integrin_beta"/>
    <property type="match status" value="1"/>
</dbReference>
<dbReference type="GO" id="GO:0046872">
    <property type="term" value="F:metal ion binding"/>
    <property type="evidence" value="ECO:0007669"/>
    <property type="project" value="UniProtKB-KW"/>
</dbReference>
<feature type="disulfide bond" evidence="21">
    <location>
        <begin position="595"/>
        <end position="604"/>
    </location>
</feature>
<feature type="disulfide bond" evidence="21">
    <location>
        <begin position="495"/>
        <end position="508"/>
    </location>
</feature>
<evidence type="ECO:0000256" key="19">
    <source>
        <dbReference type="ARBA" id="ARBA00023180"/>
    </source>
</evidence>
<dbReference type="GO" id="GO:0007160">
    <property type="term" value="P:cell-matrix adhesion"/>
    <property type="evidence" value="ECO:0007669"/>
    <property type="project" value="TreeGrafter"/>
</dbReference>
<keyword evidence="16 23" id="KW-0472">Membrane</keyword>
<feature type="disulfide bond" evidence="21">
    <location>
        <begin position="45"/>
        <end position="60"/>
    </location>
</feature>
<reference evidence="30" key="1">
    <citation type="journal article" date="2006" name="Science">
        <title>Ancient noncoding elements conserved in the human genome.</title>
        <authorList>
            <person name="Venkatesh B."/>
            <person name="Kirkness E.F."/>
            <person name="Loh Y.H."/>
            <person name="Halpern A.L."/>
            <person name="Lee A.P."/>
            <person name="Johnson J."/>
            <person name="Dandona N."/>
            <person name="Viswanathan L.D."/>
            <person name="Tay A."/>
            <person name="Venter J.C."/>
            <person name="Strausberg R.L."/>
            <person name="Brenner S."/>
        </authorList>
    </citation>
    <scope>NUCLEOTIDE SEQUENCE [LARGE SCALE GENOMIC DNA]</scope>
</reference>
<dbReference type="PIRSF" id="PIRSF002512">
    <property type="entry name" value="Integrin_B"/>
    <property type="match status" value="1"/>
</dbReference>
<evidence type="ECO:0000313" key="30">
    <source>
        <dbReference type="Proteomes" id="UP000314986"/>
    </source>
</evidence>
<evidence type="ECO:0000256" key="6">
    <source>
        <dbReference type="ARBA" id="ARBA00022692"/>
    </source>
</evidence>
<keyword evidence="12 22" id="KW-0130">Cell adhesion</keyword>
<feature type="chain" id="PRO_5021362924" description="Integrin beta" evidence="24">
    <location>
        <begin position="22"/>
        <end position="755"/>
    </location>
</feature>
<dbReference type="InterPro" id="IPR015812">
    <property type="entry name" value="Integrin_bsu"/>
</dbReference>
<dbReference type="InterPro" id="IPR040622">
    <property type="entry name" value="EGF_integrin_1"/>
</dbReference>
<feature type="disulfide bond" evidence="21">
    <location>
        <begin position="529"/>
        <end position="534"/>
    </location>
</feature>
<dbReference type="FunFam" id="3.30.1680.10:FF:000002">
    <property type="entry name" value="Integrin beta"/>
    <property type="match status" value="1"/>
</dbReference>
<dbReference type="FunFam" id="2.10.25.10:FF:000075">
    <property type="entry name" value="Integrin beta"/>
    <property type="match status" value="1"/>
</dbReference>
<dbReference type="GeneTree" id="ENSGT01150000286919"/>
<feature type="disulfide bond" evidence="21">
    <location>
        <begin position="510"/>
        <end position="515"/>
    </location>
</feature>
<keyword evidence="15 22" id="KW-0401">Integrin</keyword>
<evidence type="ECO:0000256" key="18">
    <source>
        <dbReference type="ARBA" id="ARBA00023170"/>
    </source>
</evidence>
<feature type="disulfide bond" evidence="21">
    <location>
        <begin position="365"/>
        <end position="377"/>
    </location>
</feature>
<evidence type="ECO:0000256" key="17">
    <source>
        <dbReference type="ARBA" id="ARBA00023157"/>
    </source>
</evidence>
<dbReference type="GO" id="GO:0098609">
    <property type="term" value="P:cell-cell adhesion"/>
    <property type="evidence" value="ECO:0007669"/>
    <property type="project" value="TreeGrafter"/>
</dbReference>
<keyword evidence="4" id="KW-1003">Cell membrane</keyword>
<feature type="disulfide bond" evidence="21">
    <location>
        <begin position="536"/>
        <end position="545"/>
    </location>
</feature>
<dbReference type="Pfam" id="PF18372">
    <property type="entry name" value="I-EGF_1"/>
    <property type="match status" value="1"/>
</dbReference>
<keyword evidence="13" id="KW-0965">Cell junction</keyword>
<reference evidence="30" key="3">
    <citation type="journal article" date="2014" name="Nature">
        <title>Elephant shark genome provides unique insights into gnathostome evolution.</title>
        <authorList>
            <consortium name="International Elephant Shark Genome Sequencing Consortium"/>
            <person name="Venkatesh B."/>
            <person name="Lee A.P."/>
            <person name="Ravi V."/>
            <person name="Maurya A.K."/>
            <person name="Lian M.M."/>
            <person name="Swann J.B."/>
            <person name="Ohta Y."/>
            <person name="Flajnik M.F."/>
            <person name="Sutoh Y."/>
            <person name="Kasahara M."/>
            <person name="Hoon S."/>
            <person name="Gangu V."/>
            <person name="Roy S.W."/>
            <person name="Irimia M."/>
            <person name="Korzh V."/>
            <person name="Kondrychyn I."/>
            <person name="Lim Z.W."/>
            <person name="Tay B.H."/>
            <person name="Tohari S."/>
            <person name="Kong K.W."/>
            <person name="Ho S."/>
            <person name="Lorente-Galdos B."/>
            <person name="Quilez J."/>
            <person name="Marques-Bonet T."/>
            <person name="Raney B.J."/>
            <person name="Ingham P.W."/>
            <person name="Tay A."/>
            <person name="Hillier L.W."/>
            <person name="Minx P."/>
            <person name="Boehm T."/>
            <person name="Wilson R.K."/>
            <person name="Brenner S."/>
            <person name="Warren W.C."/>
        </authorList>
    </citation>
    <scope>NUCLEOTIDE SEQUENCE [LARGE SCALE GENOMIC DNA]</scope>
</reference>
<feature type="domain" description="PSI" evidence="26">
    <location>
        <begin position="23"/>
        <end position="72"/>
    </location>
</feature>
<keyword evidence="7" id="KW-0479">Metal-binding</keyword>
<protein>
    <recommendedName>
        <fullName evidence="22">Integrin beta</fullName>
    </recommendedName>
</protein>
<evidence type="ECO:0000256" key="8">
    <source>
        <dbReference type="ARBA" id="ARBA00022729"/>
    </source>
</evidence>
<dbReference type="InterPro" id="IPR032695">
    <property type="entry name" value="Integrin_dom_sf"/>
</dbReference>
<keyword evidence="9" id="KW-0677">Repeat</keyword>
<dbReference type="InterPro" id="IPR014836">
    <property type="entry name" value="Integrin_bsu_cyt_dom"/>
</dbReference>
<evidence type="ECO:0000256" key="10">
    <source>
        <dbReference type="ARBA" id="ARBA00022837"/>
    </source>
</evidence>
<dbReference type="GO" id="GO:0033627">
    <property type="term" value="P:cell adhesion mediated by integrin"/>
    <property type="evidence" value="ECO:0007669"/>
    <property type="project" value="TreeGrafter"/>
</dbReference>
<dbReference type="FunFam" id="2.10.25.10:FF:000043">
    <property type="entry name" value="Integrin beta"/>
    <property type="match status" value="1"/>
</dbReference>
<feature type="disulfide bond" evidence="21">
    <location>
        <begin position="447"/>
        <end position="482"/>
    </location>
</feature>
<dbReference type="FunFam" id="2.10.25.10:FF:000076">
    <property type="entry name" value="Integrin beta"/>
    <property type="match status" value="1"/>
</dbReference>
<evidence type="ECO:0000259" key="26">
    <source>
        <dbReference type="SMART" id="SM00423"/>
    </source>
</evidence>
<reference evidence="29" key="5">
    <citation type="submission" date="2025-09" db="UniProtKB">
        <authorList>
            <consortium name="Ensembl"/>
        </authorList>
    </citation>
    <scope>IDENTIFICATION</scope>
</reference>
<dbReference type="Gene3D" id="1.20.5.100">
    <property type="entry name" value="Cytochrome c1, transmembrane anchor, C-terminal"/>
    <property type="match status" value="1"/>
</dbReference>
<feature type="domain" description="Integrin beta subunit VWA" evidence="25">
    <location>
        <begin position="31"/>
        <end position="425"/>
    </location>
</feature>
<evidence type="ECO:0000256" key="23">
    <source>
        <dbReference type="SAM" id="Phobius"/>
    </source>
</evidence>
<dbReference type="GO" id="GO:0016477">
    <property type="term" value="P:cell migration"/>
    <property type="evidence" value="ECO:0007669"/>
    <property type="project" value="TreeGrafter"/>
</dbReference>
<evidence type="ECO:0000256" key="21">
    <source>
        <dbReference type="PIRSR" id="PIRSR002512-1"/>
    </source>
</evidence>
<keyword evidence="5" id="KW-0245">EGF-like domain</keyword>
<feature type="disulfide bond" evidence="21">
    <location>
        <begin position="24"/>
        <end position="425"/>
    </location>
</feature>
<feature type="disulfide bond" evidence="21">
    <location>
        <begin position="588"/>
        <end position="591"/>
    </location>
</feature>
<comment type="subunit">
    <text evidence="20">Heterodimer of an alpha and a beta subunit. Interacts with FLNB. Interacts with HAX1. ITGAV:ITGB6 interacts with FBN1. ITGAV:ITGB6 interacts with TGFB1.</text>
</comment>
<feature type="disulfide bond" evidence="21">
    <location>
        <begin position="570"/>
        <end position="615"/>
    </location>
</feature>
<evidence type="ECO:0000256" key="4">
    <source>
        <dbReference type="ARBA" id="ARBA00022475"/>
    </source>
</evidence>
<dbReference type="InterPro" id="IPR057073">
    <property type="entry name" value="EGF_integrin_2"/>
</dbReference>
<keyword evidence="14 23" id="KW-1133">Transmembrane helix</keyword>
<dbReference type="Gene3D" id="2.10.25.10">
    <property type="entry name" value="Laminin"/>
    <property type="match status" value="4"/>
</dbReference>
<evidence type="ECO:0000256" key="12">
    <source>
        <dbReference type="ARBA" id="ARBA00022889"/>
    </source>
</evidence>
<dbReference type="Pfam" id="PF07974">
    <property type="entry name" value="EGF_2"/>
    <property type="match status" value="1"/>
</dbReference>
<dbReference type="InterPro" id="IPR036349">
    <property type="entry name" value="Integrin_bsu_tail_dom_sf"/>
</dbReference>
<evidence type="ECO:0000256" key="7">
    <source>
        <dbReference type="ARBA" id="ARBA00022723"/>
    </source>
</evidence>
<dbReference type="GO" id="GO:0007229">
    <property type="term" value="P:integrin-mediated signaling pathway"/>
    <property type="evidence" value="ECO:0007669"/>
    <property type="project" value="UniProtKB-KW"/>
</dbReference>
<keyword evidence="11" id="KW-0460">Magnesium</keyword>
<evidence type="ECO:0000256" key="9">
    <source>
        <dbReference type="ARBA" id="ARBA00022737"/>
    </source>
</evidence>
<feature type="disulfide bond" evidence="21">
    <location>
        <begin position="423"/>
        <end position="427"/>
    </location>
</feature>
<dbReference type="SUPFAM" id="SSF69687">
    <property type="entry name" value="Integrin beta tail domain"/>
    <property type="match status" value="1"/>
</dbReference>
<feature type="disulfide bond" evidence="21">
    <location>
        <begin position="547"/>
        <end position="554"/>
    </location>
</feature>
<reference evidence="30" key="2">
    <citation type="journal article" date="2007" name="PLoS Biol.">
        <title>Survey sequencing and comparative analysis of the elephant shark (Callorhinchus milii) genome.</title>
        <authorList>
            <person name="Venkatesh B."/>
            <person name="Kirkness E.F."/>
            <person name="Loh Y.H."/>
            <person name="Halpern A.L."/>
            <person name="Lee A.P."/>
            <person name="Johnson J."/>
            <person name="Dandona N."/>
            <person name="Viswanathan L.D."/>
            <person name="Tay A."/>
            <person name="Venter J.C."/>
            <person name="Strausberg R.L."/>
            <person name="Brenner S."/>
        </authorList>
    </citation>
    <scope>NUCLEOTIDE SEQUENCE [LARGE SCALE GENOMIC DNA]</scope>
</reference>
<keyword evidence="19" id="KW-0325">Glycoprotein</keyword>
<name>A0A4W3HAX7_CALMI</name>
<feature type="signal peptide" evidence="24">
    <location>
        <begin position="1"/>
        <end position="21"/>
    </location>
</feature>
<dbReference type="PANTHER" id="PTHR10082:SF11">
    <property type="entry name" value="INTEGRIN BETA-6"/>
    <property type="match status" value="1"/>
</dbReference>
<evidence type="ECO:0000256" key="24">
    <source>
        <dbReference type="SAM" id="SignalP"/>
    </source>
</evidence>
<dbReference type="InterPro" id="IPR002369">
    <property type="entry name" value="Integrin_bsu_VWA"/>
</dbReference>
<dbReference type="Pfam" id="PF08725">
    <property type="entry name" value="Integrin_b_cyt"/>
    <property type="match status" value="1"/>
</dbReference>
<keyword evidence="8 24" id="KW-0732">Signal</keyword>
<keyword evidence="10" id="KW-0106">Calcium</keyword>
<dbReference type="SUPFAM" id="SSF57196">
    <property type="entry name" value="EGF/Laminin"/>
    <property type="match status" value="2"/>
</dbReference>
<dbReference type="InterPro" id="IPR012896">
    <property type="entry name" value="Integrin_bsu_tail"/>
</dbReference>
<evidence type="ECO:0000313" key="29">
    <source>
        <dbReference type="Ensembl" id="ENSCMIP00000012956.1"/>
    </source>
</evidence>
<feature type="disulfide bond" evidence="21">
    <location>
        <begin position="32"/>
        <end position="42"/>
    </location>
</feature>
<sequence>MGLAVLILALLQAHTLRRVLAGSCLSGGAVTCEECLKLGPQCAWCSQEDFIDDSGSSERCGTFENLLQRRCQLEFIDMPSSQLIVVRNKSLSLSNQRSEGKATQMLPQKLTLKLRPGRPVTVRVDVRQLEDYPVDLYYLMDVSASLIEDLERIKELGSSLSTEMAKLTSNFKLGFGSFVEKPVSPFIKTTAPDLANPCWQHHVNCLPPFGYKHLLALTEDTNKFNEVVQKQSISANIDMLEAGFDAIMQAAVCKEKIGWRNDSLHLLVFVTDADTHFGMDSKLAGIVIPNDGKCHLDSNSEYYKSTVMEYPSLGQLIEKLVENNILLIFAVTDKQVNVYKELRSEVEMEVTGDTEGVRMSFTAICQDGTIHPGQRKCSHLHLGDMVSFNVTIELAECLKKPKHIVIKPVGLRDTLEIEIQAACSCQCQARAEHNSSKCSDGNGSFQCGVCVCDAGRLGPHCECTEDSIHTSTCKHSWDNTTCNSRGDCYCGQCVCHLSEFGRIYGALCQCDDFSCVRFKGLQCGGHGICDCGECDCDPGWTSEYCNCTTNMEPCVATDGTLCSRRGECICGKCACTHPGASGETCEKCPTCGDPCTSKRSCVECYFSGMNESTECNEKCREIDATVNQTSDCQKCKSVYCALKIENDCTMSFQFLEDEHGRSFLYDLKQTGCPLPPNIAMIVLGVSLAILVVGLVILSIWKMLISIHDRKEVAKFESERAKAKWETGTNPLYKGSTSTFKNVTYGKQKDSITVGN</sequence>
<evidence type="ECO:0000256" key="22">
    <source>
        <dbReference type="RuleBase" id="RU000633"/>
    </source>
</evidence>
<feature type="disulfide bond" evidence="21">
    <location>
        <begin position="531"/>
        <end position="562"/>
    </location>
</feature>
<feature type="disulfide bond" evidence="21">
    <location>
        <begin position="397"/>
        <end position="640"/>
    </location>
</feature>
<dbReference type="GO" id="GO:0005925">
    <property type="term" value="C:focal adhesion"/>
    <property type="evidence" value="ECO:0007669"/>
    <property type="project" value="UniProtKB-SubCell"/>
</dbReference>
<feature type="transmembrane region" description="Helical" evidence="23">
    <location>
        <begin position="678"/>
        <end position="700"/>
    </location>
</feature>
<evidence type="ECO:0000256" key="1">
    <source>
        <dbReference type="ARBA" id="ARBA00004246"/>
    </source>
</evidence>
<dbReference type="PRINTS" id="PR01186">
    <property type="entry name" value="INTEGRINB"/>
</dbReference>
<dbReference type="SUPFAM" id="SSF53300">
    <property type="entry name" value="vWA-like"/>
    <property type="match status" value="1"/>
</dbReference>
<evidence type="ECO:0000256" key="2">
    <source>
        <dbReference type="ARBA" id="ARBA00004251"/>
    </source>
</evidence>
<dbReference type="InterPro" id="IPR036465">
    <property type="entry name" value="vWFA_dom_sf"/>
</dbReference>
<dbReference type="FunFam" id="3.40.50.410:FF:000002">
    <property type="entry name" value="Integrin beta"/>
    <property type="match status" value="1"/>
</dbReference>
<evidence type="ECO:0000256" key="3">
    <source>
        <dbReference type="ARBA" id="ARBA00007449"/>
    </source>
</evidence>
<gene>
    <name evidence="29" type="primary">itgb6</name>
</gene>
<feature type="disulfide bond" evidence="21">
    <location>
        <begin position="253"/>
        <end position="294"/>
    </location>
</feature>
<dbReference type="FunFam" id="1.20.5.100:FF:000004">
    <property type="entry name" value="Integrin beta"/>
    <property type="match status" value="1"/>
</dbReference>
<feature type="disulfide bond" evidence="21">
    <location>
        <begin position="198"/>
        <end position="205"/>
    </location>
</feature>
<dbReference type="Gene3D" id="2.60.40.1510">
    <property type="entry name" value="ntegrin, alpha v. Chain A, domain 3"/>
    <property type="match status" value="2"/>
</dbReference>
<dbReference type="InterPro" id="IPR033760">
    <property type="entry name" value="Integrin_beta_N"/>
</dbReference>
<feature type="domain" description="Integrin beta subunit tail" evidence="28">
    <location>
        <begin position="595"/>
        <end position="677"/>
    </location>
</feature>
<dbReference type="GO" id="GO:0005178">
    <property type="term" value="F:integrin binding"/>
    <property type="evidence" value="ECO:0007669"/>
    <property type="project" value="TreeGrafter"/>
</dbReference>
<feature type="disulfide bond" evidence="21">
    <location>
        <begin position="452"/>
        <end position="461"/>
    </location>
</feature>
<dbReference type="Gene3D" id="3.40.50.410">
    <property type="entry name" value="von Willebrand factor, type A domain"/>
    <property type="match status" value="1"/>
</dbReference>
<evidence type="ECO:0000256" key="14">
    <source>
        <dbReference type="ARBA" id="ARBA00022989"/>
    </source>
</evidence>
<keyword evidence="18" id="KW-0675">Receptor</keyword>
<evidence type="ECO:0000259" key="25">
    <source>
        <dbReference type="SMART" id="SM00187"/>
    </source>
</evidence>
<dbReference type="SUPFAM" id="SSF103575">
    <property type="entry name" value="Plexin repeat"/>
    <property type="match status" value="1"/>
</dbReference>
<dbReference type="SMART" id="SM00187">
    <property type="entry name" value="INB"/>
    <property type="match status" value="1"/>
</dbReference>
<dbReference type="InterPro" id="IPR016201">
    <property type="entry name" value="PSI"/>
</dbReference>
<keyword evidence="17 21" id="KW-1015">Disulfide bond</keyword>
<dbReference type="PANTHER" id="PTHR10082">
    <property type="entry name" value="INTEGRIN BETA SUBUNIT"/>
    <property type="match status" value="1"/>
</dbReference>
<feature type="disulfide bond" evidence="21">
    <location>
        <begin position="568"/>
        <end position="573"/>
    </location>
</feature>
<evidence type="ECO:0000256" key="15">
    <source>
        <dbReference type="ARBA" id="ARBA00023037"/>
    </source>
</evidence>
<dbReference type="SMART" id="SM01241">
    <property type="entry name" value="Integrin_b_cyt"/>
    <property type="match status" value="1"/>
</dbReference>
<evidence type="ECO:0000256" key="20">
    <source>
        <dbReference type="ARBA" id="ARBA00046864"/>
    </source>
</evidence>
<dbReference type="SUPFAM" id="SSF69179">
    <property type="entry name" value="Integrin domains"/>
    <property type="match status" value="1"/>
</dbReference>
<organism evidence="29 30">
    <name type="scientific">Callorhinchus milii</name>
    <name type="common">Ghost shark</name>
    <dbReference type="NCBI Taxonomy" id="7868"/>
    <lineage>
        <taxon>Eukaryota</taxon>
        <taxon>Metazoa</taxon>
        <taxon>Chordata</taxon>
        <taxon>Craniata</taxon>
        <taxon>Vertebrata</taxon>
        <taxon>Chondrichthyes</taxon>
        <taxon>Holocephali</taxon>
        <taxon>Chimaeriformes</taxon>
        <taxon>Callorhinchidae</taxon>
        <taxon>Callorhinchus</taxon>
    </lineage>
</organism>
<dbReference type="GO" id="GO:0009986">
    <property type="term" value="C:cell surface"/>
    <property type="evidence" value="ECO:0007669"/>
    <property type="project" value="TreeGrafter"/>
</dbReference>
<feature type="disulfide bond" evidence="21">
    <location>
        <begin position="438"/>
        <end position="450"/>
    </location>
</feature>
<comment type="similarity">
    <text evidence="3 22">Belongs to the integrin beta chain family.</text>
</comment>
<evidence type="ECO:0000256" key="5">
    <source>
        <dbReference type="ARBA" id="ARBA00022536"/>
    </source>
</evidence>
<evidence type="ECO:0000256" key="11">
    <source>
        <dbReference type="ARBA" id="ARBA00022842"/>
    </source>
</evidence>
<feature type="disulfide bond" evidence="21">
    <location>
        <begin position="601"/>
        <end position="672"/>
    </location>
</feature>
<dbReference type="SMART" id="SM00423">
    <property type="entry name" value="PSI"/>
    <property type="match status" value="1"/>
</dbReference>
<proteinExistence type="inferred from homology"/>
<dbReference type="GO" id="GO:0034685">
    <property type="term" value="C:integrin alphav-beta6 complex"/>
    <property type="evidence" value="ECO:0007669"/>
    <property type="project" value="TreeGrafter"/>
</dbReference>
<dbReference type="Gene3D" id="4.10.1240.30">
    <property type="match status" value="1"/>
</dbReference>
<dbReference type="InterPro" id="IPR013111">
    <property type="entry name" value="EGF_extracell"/>
</dbReference>
<evidence type="ECO:0000256" key="16">
    <source>
        <dbReference type="ARBA" id="ARBA00023136"/>
    </source>
</evidence>
<reference evidence="29" key="4">
    <citation type="submission" date="2025-08" db="UniProtKB">
        <authorList>
            <consortium name="Ensembl"/>
        </authorList>
    </citation>
    <scope>IDENTIFICATION</scope>
</reference>
<accession>A0A4W3HAX7</accession>
<feature type="disulfide bond" evidence="21">
    <location>
        <begin position="619"/>
        <end position="648"/>
    </location>
</feature>
<dbReference type="AlphaFoldDB" id="A0A4W3HAX7"/>
<feature type="domain" description="Integrin beta subunit cytoplasmic" evidence="27">
    <location>
        <begin position="701"/>
        <end position="747"/>
    </location>
</feature>
<feature type="disulfide bond" evidence="21">
    <location>
        <begin position="35"/>
        <end position="71"/>
    </location>
</feature>
<dbReference type="Gene3D" id="3.30.1680.10">
    <property type="entry name" value="ligand-binding face of the semaphorins, domain 2"/>
    <property type="match status" value="1"/>
</dbReference>
<evidence type="ECO:0000259" key="27">
    <source>
        <dbReference type="SMART" id="SM01241"/>
    </source>
</evidence>
<keyword evidence="30" id="KW-1185">Reference proteome</keyword>
<dbReference type="PROSITE" id="PS52047">
    <property type="entry name" value="I_EGF_2"/>
    <property type="match status" value="1"/>
</dbReference>